<dbReference type="InterPro" id="IPR014284">
    <property type="entry name" value="RNA_pol_sigma-70_dom"/>
</dbReference>
<accession>A0ABU8M0T9</accession>
<evidence type="ECO:0000259" key="7">
    <source>
        <dbReference type="Pfam" id="PF04545"/>
    </source>
</evidence>
<evidence type="ECO:0000256" key="4">
    <source>
        <dbReference type="ARBA" id="ARBA00023163"/>
    </source>
</evidence>
<dbReference type="Gene3D" id="1.20.120.1810">
    <property type="match status" value="1"/>
</dbReference>
<dbReference type="Proteomes" id="UP001369736">
    <property type="component" value="Unassembled WGS sequence"/>
</dbReference>
<dbReference type="NCBIfam" id="TIGR02937">
    <property type="entry name" value="sigma70-ECF"/>
    <property type="match status" value="1"/>
</dbReference>
<evidence type="ECO:0000313" key="9">
    <source>
        <dbReference type="Proteomes" id="UP001369736"/>
    </source>
</evidence>
<dbReference type="InterPro" id="IPR007630">
    <property type="entry name" value="RNA_pol_sigma70_r4"/>
</dbReference>
<dbReference type="InterPro" id="IPR007627">
    <property type="entry name" value="RNA_pol_sigma70_r2"/>
</dbReference>
<comment type="caution">
    <text evidence="8">The sequence shown here is derived from an EMBL/GenBank/DDBJ whole genome shotgun (WGS) entry which is preliminary data.</text>
</comment>
<dbReference type="CDD" id="cd06171">
    <property type="entry name" value="Sigma70_r4"/>
    <property type="match status" value="1"/>
</dbReference>
<dbReference type="Pfam" id="PF04539">
    <property type="entry name" value="Sigma70_r3"/>
    <property type="match status" value="1"/>
</dbReference>
<evidence type="ECO:0000256" key="2">
    <source>
        <dbReference type="ARBA" id="ARBA00023082"/>
    </source>
</evidence>
<evidence type="ECO:0000259" key="5">
    <source>
        <dbReference type="Pfam" id="PF04539"/>
    </source>
</evidence>
<organism evidence="8 9">
    <name type="scientific">Actinomycetospora flava</name>
    <dbReference type="NCBI Taxonomy" id="3129232"/>
    <lineage>
        <taxon>Bacteria</taxon>
        <taxon>Bacillati</taxon>
        <taxon>Actinomycetota</taxon>
        <taxon>Actinomycetes</taxon>
        <taxon>Pseudonocardiales</taxon>
        <taxon>Pseudonocardiaceae</taxon>
        <taxon>Actinomycetospora</taxon>
    </lineage>
</organism>
<dbReference type="Pfam" id="PF04545">
    <property type="entry name" value="Sigma70_r4"/>
    <property type="match status" value="1"/>
</dbReference>
<keyword evidence="4" id="KW-0804">Transcription</keyword>
<dbReference type="InterPro" id="IPR013324">
    <property type="entry name" value="RNA_pol_sigma_r3/r4-like"/>
</dbReference>
<feature type="domain" description="RNA polymerase sigma-70 region 2" evidence="6">
    <location>
        <begin position="35"/>
        <end position="104"/>
    </location>
</feature>
<dbReference type="InterPro" id="IPR007624">
    <property type="entry name" value="RNA_pol_sigma70_r3"/>
</dbReference>
<dbReference type="RefSeq" id="WP_337701172.1">
    <property type="nucleotide sequence ID" value="NZ_JBBEGM010000002.1"/>
</dbReference>
<dbReference type="InterPro" id="IPR014322">
    <property type="entry name" value="RNA_pol_sigma-B/F/G"/>
</dbReference>
<evidence type="ECO:0000256" key="3">
    <source>
        <dbReference type="ARBA" id="ARBA00023125"/>
    </source>
</evidence>
<reference evidence="8 9" key="1">
    <citation type="submission" date="2024-03" db="EMBL/GenBank/DDBJ databases">
        <title>Actinomycetospora sp. OC33-EN07, a novel actinomycete isolated from wild orchid (Aerides multiflora).</title>
        <authorList>
            <person name="Suriyachadkun C."/>
        </authorList>
    </citation>
    <scope>NUCLEOTIDE SEQUENCE [LARGE SCALE GENOMIC DNA]</scope>
    <source>
        <strain evidence="8 9">OC33-EN07</strain>
    </source>
</reference>
<dbReference type="Pfam" id="PF04542">
    <property type="entry name" value="Sigma70_r2"/>
    <property type="match status" value="1"/>
</dbReference>
<dbReference type="InterPro" id="IPR013325">
    <property type="entry name" value="RNA_pol_sigma_r2"/>
</dbReference>
<dbReference type="NCBIfam" id="TIGR02980">
    <property type="entry name" value="SigBFG"/>
    <property type="match status" value="1"/>
</dbReference>
<protein>
    <submittedName>
        <fullName evidence="8">SigB/SigF/SigG family RNA polymerase sigma factor</fullName>
    </submittedName>
</protein>
<dbReference type="SUPFAM" id="SSF88946">
    <property type="entry name" value="Sigma2 domain of RNA polymerase sigma factors"/>
    <property type="match status" value="1"/>
</dbReference>
<evidence type="ECO:0000259" key="6">
    <source>
        <dbReference type="Pfam" id="PF04542"/>
    </source>
</evidence>
<evidence type="ECO:0000313" key="8">
    <source>
        <dbReference type="EMBL" id="MEJ2860986.1"/>
    </source>
</evidence>
<evidence type="ECO:0000256" key="1">
    <source>
        <dbReference type="ARBA" id="ARBA00023015"/>
    </source>
</evidence>
<dbReference type="PRINTS" id="PR00046">
    <property type="entry name" value="SIGMA70FCT"/>
</dbReference>
<dbReference type="PANTHER" id="PTHR30385:SF4">
    <property type="entry name" value="RNA POLYMERASE SIGMA-E FACTOR"/>
    <property type="match status" value="1"/>
</dbReference>
<keyword evidence="2" id="KW-0731">Sigma factor</keyword>
<dbReference type="InterPro" id="IPR000943">
    <property type="entry name" value="RNA_pol_sigma70"/>
</dbReference>
<keyword evidence="9" id="KW-1185">Reference proteome</keyword>
<dbReference type="EMBL" id="JBBEGM010000002">
    <property type="protein sequence ID" value="MEJ2860986.1"/>
    <property type="molecule type" value="Genomic_DNA"/>
</dbReference>
<gene>
    <name evidence="8" type="ORF">WCD58_07455</name>
</gene>
<dbReference type="SUPFAM" id="SSF88659">
    <property type="entry name" value="Sigma3 and sigma4 domains of RNA polymerase sigma factors"/>
    <property type="match status" value="2"/>
</dbReference>
<keyword evidence="1" id="KW-0805">Transcription regulation</keyword>
<dbReference type="PANTHER" id="PTHR30385">
    <property type="entry name" value="SIGMA FACTOR F FLAGELLAR"/>
    <property type="match status" value="1"/>
</dbReference>
<feature type="domain" description="RNA polymerase sigma-70 region 3" evidence="5">
    <location>
        <begin position="119"/>
        <end position="181"/>
    </location>
</feature>
<feature type="domain" description="RNA polymerase sigma-70 region 4" evidence="7">
    <location>
        <begin position="203"/>
        <end position="249"/>
    </location>
</feature>
<keyword evidence="3" id="KW-0238">DNA-binding</keyword>
<sequence length="265" mass="29434">MAGRSSDYDEYVPLLQEFADLPEGDPRREKVREKLVHGFLPVARNIARRFARRGEPTDDLEQVASLGLLHALDRFDPGRERDFLSYAVPTIMGEVRRHFRDSAWSVRTPRSVKDRYVAVGSATATLSQKLGRAPTAGELAEHLGMSRDEVAEAVAAHGSYQPASLDESLGEGDDSALVDILGVLDTELDRVEVRALVGNLVRDLPERERTMLALRFVHEKTQAEIAAVLCISQMHVSRLLSRTLAALREQIERETGAEAERLVAV</sequence>
<proteinExistence type="predicted"/>
<name>A0ABU8M0T9_9PSEU</name>
<dbReference type="Gene3D" id="1.20.140.160">
    <property type="match status" value="1"/>
</dbReference>